<keyword evidence="2" id="KW-1185">Reference proteome</keyword>
<dbReference type="AlphaFoldDB" id="A0A8S1YN31"/>
<evidence type="ECO:0000313" key="2">
    <source>
        <dbReference type="Proteomes" id="UP000683925"/>
    </source>
</evidence>
<name>A0A8S1YN31_PAROT</name>
<evidence type="ECO:0000313" key="1">
    <source>
        <dbReference type="EMBL" id="CAD8215329.1"/>
    </source>
</evidence>
<comment type="caution">
    <text evidence="1">The sequence shown here is derived from an EMBL/GenBank/DDBJ whole genome shotgun (WGS) entry which is preliminary data.</text>
</comment>
<protein>
    <submittedName>
        <fullName evidence="1">Uncharacterized protein</fullName>
    </submittedName>
</protein>
<gene>
    <name evidence="1" type="ORF">POCTA_138.1.T2280005</name>
</gene>
<reference evidence="1" key="1">
    <citation type="submission" date="2021-01" db="EMBL/GenBank/DDBJ databases">
        <authorList>
            <consortium name="Genoscope - CEA"/>
            <person name="William W."/>
        </authorList>
    </citation>
    <scope>NUCLEOTIDE SEQUENCE</scope>
</reference>
<accession>A0A8S1YN31</accession>
<organism evidence="1 2">
    <name type="scientific">Paramecium octaurelia</name>
    <dbReference type="NCBI Taxonomy" id="43137"/>
    <lineage>
        <taxon>Eukaryota</taxon>
        <taxon>Sar</taxon>
        <taxon>Alveolata</taxon>
        <taxon>Ciliophora</taxon>
        <taxon>Intramacronucleata</taxon>
        <taxon>Oligohymenophorea</taxon>
        <taxon>Peniculida</taxon>
        <taxon>Parameciidae</taxon>
        <taxon>Paramecium</taxon>
    </lineage>
</organism>
<sequence length="103" mass="11976">MICQLKLNQVPKCNQNIVLLFSLFKNLLNLCLVSTQFFSHPPLHFNETFQFTSQNRFSSQINKIVLLINLMVEDQLKMYSSFINKIRVEILNIISSASKLLQV</sequence>
<proteinExistence type="predicted"/>
<dbReference type="Proteomes" id="UP000683925">
    <property type="component" value="Unassembled WGS sequence"/>
</dbReference>
<dbReference type="EMBL" id="CAJJDP010000232">
    <property type="protein sequence ID" value="CAD8215329.1"/>
    <property type="molecule type" value="Genomic_DNA"/>
</dbReference>